<proteinExistence type="predicted"/>
<reference evidence="2 3" key="1">
    <citation type="submission" date="2016-09" db="EMBL/GenBank/DDBJ databases">
        <title>Extensive genetic diversity and differential bi-allelic expression allows diatom success in the polar Southern Ocean.</title>
        <authorList>
            <consortium name="DOE Joint Genome Institute"/>
            <person name="Mock T."/>
            <person name="Otillar R.P."/>
            <person name="Strauss J."/>
            <person name="Dupont C."/>
            <person name="Frickenhaus S."/>
            <person name="Maumus F."/>
            <person name="Mcmullan M."/>
            <person name="Sanges R."/>
            <person name="Schmutz J."/>
            <person name="Toseland A."/>
            <person name="Valas R."/>
            <person name="Veluchamy A."/>
            <person name="Ward B.J."/>
            <person name="Allen A."/>
            <person name="Barry K."/>
            <person name="Falciatore A."/>
            <person name="Ferrante M."/>
            <person name="Fortunato A.E."/>
            <person name="Gloeckner G."/>
            <person name="Gruber A."/>
            <person name="Hipkin R."/>
            <person name="Janech M."/>
            <person name="Kroth P."/>
            <person name="Leese F."/>
            <person name="Lindquist E."/>
            <person name="Lyon B.R."/>
            <person name="Martin J."/>
            <person name="Mayer C."/>
            <person name="Parker M."/>
            <person name="Quesneville H."/>
            <person name="Raymond J."/>
            <person name="Uhlig C."/>
            <person name="Valentin K.U."/>
            <person name="Worden A.Z."/>
            <person name="Armbrust E.V."/>
            <person name="Bowler C."/>
            <person name="Green B."/>
            <person name="Moulton V."/>
            <person name="Van Oosterhout C."/>
            <person name="Grigoriev I."/>
        </authorList>
    </citation>
    <scope>NUCLEOTIDE SEQUENCE [LARGE SCALE GENOMIC DNA]</scope>
    <source>
        <strain evidence="2 3">CCMP1102</strain>
    </source>
</reference>
<keyword evidence="3" id="KW-1185">Reference proteome</keyword>
<gene>
    <name evidence="2" type="ORF">FRACYDRAFT_154548</name>
</gene>
<dbReference type="EMBL" id="KV784359">
    <property type="protein sequence ID" value="OEU15911.1"/>
    <property type="molecule type" value="Genomic_DNA"/>
</dbReference>
<accession>A0A1E7FCN1</accession>
<dbReference type="AlphaFoldDB" id="A0A1E7FCN1"/>
<evidence type="ECO:0000313" key="2">
    <source>
        <dbReference type="EMBL" id="OEU15911.1"/>
    </source>
</evidence>
<protein>
    <submittedName>
        <fullName evidence="2">Uncharacterized protein</fullName>
    </submittedName>
</protein>
<dbReference type="Proteomes" id="UP000095751">
    <property type="component" value="Unassembled WGS sequence"/>
</dbReference>
<feature type="region of interest" description="Disordered" evidence="1">
    <location>
        <begin position="1"/>
        <end position="74"/>
    </location>
</feature>
<dbReference type="KEGG" id="fcy:FRACYDRAFT_154548"/>
<dbReference type="InParanoid" id="A0A1E7FCN1"/>
<feature type="compositionally biased region" description="Basic and acidic residues" evidence="1">
    <location>
        <begin position="58"/>
        <end position="70"/>
    </location>
</feature>
<feature type="non-terminal residue" evidence="2">
    <location>
        <position position="109"/>
    </location>
</feature>
<evidence type="ECO:0000313" key="3">
    <source>
        <dbReference type="Proteomes" id="UP000095751"/>
    </source>
</evidence>
<feature type="non-terminal residue" evidence="2">
    <location>
        <position position="1"/>
    </location>
</feature>
<sequence length="109" mass="12454">YGSFDENTGLPLTTADGKPLTKSATKRIKKQYDAHTKRHEKYLLKEDKQEEWTNDYPCKNKDKGSKKNSDDNEDDDEDLFVQLIAGSFGKRQGLQLVSDMGPFCHVIEL</sequence>
<organism evidence="2 3">
    <name type="scientific">Fragilariopsis cylindrus CCMP1102</name>
    <dbReference type="NCBI Taxonomy" id="635003"/>
    <lineage>
        <taxon>Eukaryota</taxon>
        <taxon>Sar</taxon>
        <taxon>Stramenopiles</taxon>
        <taxon>Ochrophyta</taxon>
        <taxon>Bacillariophyta</taxon>
        <taxon>Bacillariophyceae</taxon>
        <taxon>Bacillariophycidae</taxon>
        <taxon>Bacillariales</taxon>
        <taxon>Bacillariaceae</taxon>
        <taxon>Fragilariopsis</taxon>
    </lineage>
</organism>
<dbReference type="OrthoDB" id="47644at2759"/>
<evidence type="ECO:0000256" key="1">
    <source>
        <dbReference type="SAM" id="MobiDB-lite"/>
    </source>
</evidence>
<feature type="compositionally biased region" description="Basic and acidic residues" evidence="1">
    <location>
        <begin position="30"/>
        <end position="51"/>
    </location>
</feature>
<name>A0A1E7FCN1_9STRA</name>